<name>A0A8S4R783_9NEOP</name>
<reference evidence="1" key="1">
    <citation type="submission" date="2022-03" db="EMBL/GenBank/DDBJ databases">
        <authorList>
            <person name="Lindestad O."/>
        </authorList>
    </citation>
    <scope>NUCLEOTIDE SEQUENCE</scope>
</reference>
<gene>
    <name evidence="1" type="primary">jg4052</name>
    <name evidence="1" type="ORF">PAEG_LOCUS10343</name>
</gene>
<dbReference type="AlphaFoldDB" id="A0A8S4R783"/>
<keyword evidence="2" id="KW-1185">Reference proteome</keyword>
<protein>
    <submittedName>
        <fullName evidence="1">Jg4052 protein</fullName>
    </submittedName>
</protein>
<dbReference type="EMBL" id="CAKXAJ010024860">
    <property type="protein sequence ID" value="CAH2231991.1"/>
    <property type="molecule type" value="Genomic_DNA"/>
</dbReference>
<proteinExistence type="predicted"/>
<sequence length="144" mass="15994">MMMERTKGSKVIKGCRVCITYALAGSQTARYSTPENYNTLKHLIDWHSNYIGDFDVCTTESLDGIMVGRPVSPRLTSKRSSRYYTKALMRQTRGVIEATEKDETREARGGGGRRSFDVAILSLCGAWGGAGPPPETLSQYNVYQ</sequence>
<dbReference type="Proteomes" id="UP000838756">
    <property type="component" value="Unassembled WGS sequence"/>
</dbReference>
<organism evidence="1 2">
    <name type="scientific">Pararge aegeria aegeria</name>
    <dbReference type="NCBI Taxonomy" id="348720"/>
    <lineage>
        <taxon>Eukaryota</taxon>
        <taxon>Metazoa</taxon>
        <taxon>Ecdysozoa</taxon>
        <taxon>Arthropoda</taxon>
        <taxon>Hexapoda</taxon>
        <taxon>Insecta</taxon>
        <taxon>Pterygota</taxon>
        <taxon>Neoptera</taxon>
        <taxon>Endopterygota</taxon>
        <taxon>Lepidoptera</taxon>
        <taxon>Glossata</taxon>
        <taxon>Ditrysia</taxon>
        <taxon>Papilionoidea</taxon>
        <taxon>Nymphalidae</taxon>
        <taxon>Satyrinae</taxon>
        <taxon>Satyrini</taxon>
        <taxon>Parargina</taxon>
        <taxon>Pararge</taxon>
    </lineage>
</organism>
<dbReference type="OrthoDB" id="6927879at2759"/>
<evidence type="ECO:0000313" key="2">
    <source>
        <dbReference type="Proteomes" id="UP000838756"/>
    </source>
</evidence>
<accession>A0A8S4R783</accession>
<evidence type="ECO:0000313" key="1">
    <source>
        <dbReference type="EMBL" id="CAH2231991.1"/>
    </source>
</evidence>
<comment type="caution">
    <text evidence="1">The sequence shown here is derived from an EMBL/GenBank/DDBJ whole genome shotgun (WGS) entry which is preliminary data.</text>
</comment>